<evidence type="ECO:0000313" key="1">
    <source>
        <dbReference type="EMBL" id="KAJ9689026.1"/>
    </source>
</evidence>
<reference evidence="1 2" key="1">
    <citation type="journal article" date="2023" name="BMC Biotechnol.">
        <title>Vitis rotundifolia cv Carlos genome sequencing.</title>
        <authorList>
            <person name="Huff M."/>
            <person name="Hulse-Kemp A."/>
            <person name="Scheffler B."/>
            <person name="Youngblood R."/>
            <person name="Simpson S."/>
            <person name="Babiker E."/>
            <person name="Staton M."/>
        </authorList>
    </citation>
    <scope>NUCLEOTIDE SEQUENCE [LARGE SCALE GENOMIC DNA]</scope>
    <source>
        <tissue evidence="1">Leaf</tissue>
    </source>
</reference>
<dbReference type="EMBL" id="JARBHA010000011">
    <property type="protein sequence ID" value="KAJ9689026.1"/>
    <property type="molecule type" value="Genomic_DNA"/>
</dbReference>
<keyword evidence="2" id="KW-1185">Reference proteome</keyword>
<dbReference type="GO" id="GO:0000785">
    <property type="term" value="C:chromatin"/>
    <property type="evidence" value="ECO:0007669"/>
    <property type="project" value="TreeGrafter"/>
</dbReference>
<evidence type="ECO:0000313" key="2">
    <source>
        <dbReference type="Proteomes" id="UP001168098"/>
    </source>
</evidence>
<dbReference type="GO" id="GO:0006338">
    <property type="term" value="P:chromatin remodeling"/>
    <property type="evidence" value="ECO:0007669"/>
    <property type="project" value="TreeGrafter"/>
</dbReference>
<protein>
    <submittedName>
        <fullName evidence="1">Uncharacterized protein</fullName>
    </submittedName>
</protein>
<dbReference type="GO" id="GO:0031491">
    <property type="term" value="F:nucleosome binding"/>
    <property type="evidence" value="ECO:0007669"/>
    <property type="project" value="TreeGrafter"/>
</dbReference>
<organism evidence="1 2">
    <name type="scientific">Vitis rotundifolia</name>
    <name type="common">Muscadine grape</name>
    <dbReference type="NCBI Taxonomy" id="103349"/>
    <lineage>
        <taxon>Eukaryota</taxon>
        <taxon>Viridiplantae</taxon>
        <taxon>Streptophyta</taxon>
        <taxon>Embryophyta</taxon>
        <taxon>Tracheophyta</taxon>
        <taxon>Spermatophyta</taxon>
        <taxon>Magnoliopsida</taxon>
        <taxon>eudicotyledons</taxon>
        <taxon>Gunneridae</taxon>
        <taxon>Pentapetalae</taxon>
        <taxon>rosids</taxon>
        <taxon>Vitales</taxon>
        <taxon>Vitaceae</taxon>
        <taxon>Viteae</taxon>
        <taxon>Vitis</taxon>
    </lineage>
</organism>
<dbReference type="GO" id="GO:0006351">
    <property type="term" value="P:DNA-templated transcription"/>
    <property type="evidence" value="ECO:0007669"/>
    <property type="project" value="InterPro"/>
</dbReference>
<dbReference type="AlphaFoldDB" id="A0AA38ZH89"/>
<proteinExistence type="predicted"/>
<dbReference type="Gene3D" id="2.130.10.10">
    <property type="entry name" value="YVTN repeat-like/Quinoprotein amine dehydrogenase"/>
    <property type="match status" value="1"/>
</dbReference>
<sequence length="118" mass="12891">MLTNHSSRPHLICLLGSMSNPSTTVCIRWLTAVLLRECVLYNKSIGNGKKPVTTQIPGNPKFDPLCENVMSNGTCTAVLMGQSYLVKGVAWDPIGSFIASQTDDKTVIIKTMVHLFHS</sequence>
<dbReference type="GO" id="GO:0000417">
    <property type="term" value="C:HIR complex"/>
    <property type="evidence" value="ECO:0007669"/>
    <property type="project" value="TreeGrafter"/>
</dbReference>
<dbReference type="Proteomes" id="UP001168098">
    <property type="component" value="Unassembled WGS sequence"/>
</dbReference>
<gene>
    <name evidence="1" type="ORF">PVL29_014597</name>
</gene>
<dbReference type="GO" id="GO:0005634">
    <property type="term" value="C:nucleus"/>
    <property type="evidence" value="ECO:0007669"/>
    <property type="project" value="InterPro"/>
</dbReference>
<name>A0AA38ZH89_VITRO</name>
<dbReference type="PANTHER" id="PTHR13831">
    <property type="entry name" value="MEMBER OF THE HIR1 FAMILY OF WD-REPEAT PROTEINS"/>
    <property type="match status" value="1"/>
</dbReference>
<dbReference type="InterPro" id="IPR031120">
    <property type="entry name" value="HIR1-like"/>
</dbReference>
<comment type="caution">
    <text evidence="1">The sequence shown here is derived from an EMBL/GenBank/DDBJ whole genome shotgun (WGS) entry which is preliminary data.</text>
</comment>
<dbReference type="SUPFAM" id="SSF50978">
    <property type="entry name" value="WD40 repeat-like"/>
    <property type="match status" value="1"/>
</dbReference>
<accession>A0AA38ZH89</accession>
<dbReference type="InterPro" id="IPR036322">
    <property type="entry name" value="WD40_repeat_dom_sf"/>
</dbReference>
<dbReference type="InterPro" id="IPR015943">
    <property type="entry name" value="WD40/YVTN_repeat-like_dom_sf"/>
</dbReference>
<dbReference type="PANTHER" id="PTHR13831:SF0">
    <property type="entry name" value="PROTEIN HIRA"/>
    <property type="match status" value="1"/>
</dbReference>